<dbReference type="Pfam" id="PF10290">
    <property type="entry name" value="YJL171C_Tos1_N"/>
    <property type="match status" value="1"/>
</dbReference>
<proteinExistence type="inferred from homology"/>
<dbReference type="SMART" id="SM00205">
    <property type="entry name" value="THN"/>
    <property type="match status" value="1"/>
</dbReference>
<dbReference type="AlphaFoldDB" id="A0A3F2RZA1"/>
<evidence type="ECO:0000256" key="3">
    <source>
        <dbReference type="ARBA" id="ARBA00012780"/>
    </source>
</evidence>
<feature type="region of interest" description="Disordered" evidence="8">
    <location>
        <begin position="91"/>
        <end position="154"/>
    </location>
</feature>
<dbReference type="Proteomes" id="UP000284657">
    <property type="component" value="Unassembled WGS sequence"/>
</dbReference>
<evidence type="ECO:0000313" key="13">
    <source>
        <dbReference type="Proteomes" id="UP000284657"/>
    </source>
</evidence>
<dbReference type="Pfam" id="PF10287">
    <property type="entry name" value="YJL171C_Tos1_C"/>
    <property type="match status" value="1"/>
</dbReference>
<dbReference type="InterPro" id="IPR018807">
    <property type="entry name" value="YJL171C/Tos1_N"/>
</dbReference>
<dbReference type="EMBL" id="MBAD02000874">
    <property type="protein sequence ID" value="RLN61756.1"/>
    <property type="molecule type" value="Genomic_DNA"/>
</dbReference>
<dbReference type="InterPro" id="IPR011993">
    <property type="entry name" value="PH-like_dom_sf"/>
</dbReference>
<dbReference type="Gene3D" id="2.30.29.30">
    <property type="entry name" value="Pleckstrin-homology domain (PH domain)/Phosphotyrosine-binding domain (PTB)"/>
    <property type="match status" value="1"/>
</dbReference>
<comment type="catalytic activity">
    <reaction evidence="1">
        <text>Hydrolysis of (1-&gt;3)-beta-D-glucosidic linkages in (1-&gt;3)-beta-D-glucans.</text>
        <dbReference type="EC" id="3.2.1.39"/>
    </reaction>
</comment>
<evidence type="ECO:0000313" key="11">
    <source>
        <dbReference type="EMBL" id="RLN67156.1"/>
    </source>
</evidence>
<evidence type="ECO:0000313" key="12">
    <source>
        <dbReference type="Proteomes" id="UP000277300"/>
    </source>
</evidence>
<dbReference type="PANTHER" id="PTHR31737:SF2">
    <property type="entry name" value="PROTEIN TOS1"/>
    <property type="match status" value="1"/>
</dbReference>
<evidence type="ECO:0000313" key="10">
    <source>
        <dbReference type="EMBL" id="RLN61756.1"/>
    </source>
</evidence>
<dbReference type="Pfam" id="PF00169">
    <property type="entry name" value="PH"/>
    <property type="match status" value="1"/>
</dbReference>
<dbReference type="Proteomes" id="UP000277300">
    <property type="component" value="Unassembled WGS sequence"/>
</dbReference>
<dbReference type="EMBL" id="MBDO02000027">
    <property type="protein sequence ID" value="RLN67156.1"/>
    <property type="molecule type" value="Genomic_DNA"/>
</dbReference>
<evidence type="ECO:0000256" key="2">
    <source>
        <dbReference type="ARBA" id="ARBA00006055"/>
    </source>
</evidence>
<dbReference type="Gene3D" id="2.60.120.200">
    <property type="match status" value="1"/>
</dbReference>
<dbReference type="InterPro" id="IPR018805">
    <property type="entry name" value="YJL171C/Tos1_C"/>
</dbReference>
<evidence type="ECO:0000256" key="7">
    <source>
        <dbReference type="ARBA" id="ARBA00023316"/>
    </source>
</evidence>
<dbReference type="SUPFAM" id="SSF50729">
    <property type="entry name" value="PH domain-like"/>
    <property type="match status" value="1"/>
</dbReference>
<organism evidence="11 12">
    <name type="scientific">Phytophthora kernoviae</name>
    <dbReference type="NCBI Taxonomy" id="325452"/>
    <lineage>
        <taxon>Eukaryota</taxon>
        <taxon>Sar</taxon>
        <taxon>Stramenopiles</taxon>
        <taxon>Oomycota</taxon>
        <taxon>Peronosporomycetes</taxon>
        <taxon>Peronosporales</taxon>
        <taxon>Peronosporaceae</taxon>
        <taxon>Phytophthora</taxon>
    </lineage>
</organism>
<dbReference type="GO" id="GO:0042973">
    <property type="term" value="F:glucan endo-1,3-beta-D-glucosidase activity"/>
    <property type="evidence" value="ECO:0007669"/>
    <property type="project" value="UniProtKB-EC"/>
</dbReference>
<evidence type="ECO:0000256" key="5">
    <source>
        <dbReference type="ARBA" id="ARBA00022801"/>
    </source>
</evidence>
<accession>A0A3F2RZA1</accession>
<keyword evidence="6" id="KW-0326">Glycosidase</keyword>
<name>A0A3F2RZA1_9STRA</name>
<evidence type="ECO:0000259" key="9">
    <source>
        <dbReference type="PROSITE" id="PS50003"/>
    </source>
</evidence>
<dbReference type="SUPFAM" id="SSF49870">
    <property type="entry name" value="Osmotin, thaumatin-like protein"/>
    <property type="match status" value="1"/>
</dbReference>
<protein>
    <recommendedName>
        <fullName evidence="3">glucan endo-1,3-beta-D-glucosidase</fullName>
        <ecNumber evidence="3">3.2.1.39</ecNumber>
    </recommendedName>
</protein>
<gene>
    <name evidence="10" type="ORF">BBJ29_001367</name>
    <name evidence="11" type="ORF">BBP00_00001803</name>
</gene>
<dbReference type="EC" id="3.2.1.39" evidence="3"/>
<reference evidence="12 13" key="1">
    <citation type="submission" date="2018-07" db="EMBL/GenBank/DDBJ databases">
        <title>Genome sequencing of oomycete isolates from Chile give support for New Zealand origin for Phytophthora kernoviae and make available the first Nothophytophthora sp. genome.</title>
        <authorList>
            <person name="Studholme D.J."/>
            <person name="Sanfuentes E."/>
            <person name="Panda P."/>
            <person name="Hill R."/>
            <person name="Sambles C."/>
            <person name="Grant M."/>
            <person name="Williams N.M."/>
            <person name="Mcdougal R.L."/>
        </authorList>
    </citation>
    <scope>NUCLEOTIDE SEQUENCE [LARGE SCALE GENOMIC DNA]</scope>
    <source>
        <strain evidence="11">Chile6</strain>
        <strain evidence="10">Chile7</strain>
    </source>
</reference>
<evidence type="ECO:0000256" key="8">
    <source>
        <dbReference type="SAM" id="MobiDB-lite"/>
    </source>
</evidence>
<comment type="caution">
    <text evidence="11">The sequence shown here is derived from an EMBL/GenBank/DDBJ whole genome shotgun (WGS) entry which is preliminary data.</text>
</comment>
<dbReference type="SMART" id="SM00233">
    <property type="entry name" value="PH"/>
    <property type="match status" value="1"/>
</dbReference>
<dbReference type="InterPro" id="IPR001938">
    <property type="entry name" value="Thaumatin"/>
</dbReference>
<dbReference type="OrthoDB" id="46706at2759"/>
<keyword evidence="7" id="KW-0961">Cell wall biogenesis/degradation</keyword>
<dbReference type="GO" id="GO:0071555">
    <property type="term" value="P:cell wall organization"/>
    <property type="evidence" value="ECO:0007669"/>
    <property type="project" value="UniProtKB-KW"/>
</dbReference>
<dbReference type="PANTHER" id="PTHR31737">
    <property type="entry name" value="PROTEIN TOS1"/>
    <property type="match status" value="1"/>
</dbReference>
<evidence type="ECO:0000256" key="6">
    <source>
        <dbReference type="ARBA" id="ARBA00023295"/>
    </source>
</evidence>
<feature type="compositionally biased region" description="Low complexity" evidence="8">
    <location>
        <begin position="134"/>
        <end position="149"/>
    </location>
</feature>
<evidence type="ECO:0000256" key="4">
    <source>
        <dbReference type="ARBA" id="ARBA00022729"/>
    </source>
</evidence>
<dbReference type="InterPro" id="IPR037176">
    <property type="entry name" value="Osmotin/thaumatin-like_sf"/>
</dbReference>
<feature type="domain" description="PH" evidence="9">
    <location>
        <begin position="3"/>
        <end position="97"/>
    </location>
</feature>
<comment type="similarity">
    <text evidence="2">Belongs to the PGA52 family.</text>
</comment>
<dbReference type="PROSITE" id="PS51367">
    <property type="entry name" value="THAUMATIN_2"/>
    <property type="match status" value="1"/>
</dbReference>
<keyword evidence="4" id="KW-0732">Signal</keyword>
<dbReference type="InterPro" id="IPR001849">
    <property type="entry name" value="PH_domain"/>
</dbReference>
<dbReference type="PROSITE" id="PS50003">
    <property type="entry name" value="PH_DOMAIN"/>
    <property type="match status" value="1"/>
</dbReference>
<sequence>MDLPELKGYLRKKSRHDRWQRRYFEATTHYLTYYKSRESEKLLACIDLWRTQTIDFHATDSDKLEFSIAIGDQSYLLKADSQDEATRWVKGLQARQHRPEGTPSEVFSLRSEHMDAESDASSSEYGGRRPRGASSDNGSVSGSRRSSLSYADVQNPVVPNADAIARSSLSHADAPNPVVPNANAIARASFSHAETPNPVVPNANTIAAGVKYPMVSTNQQVTRSTMATAAGKPQDDEGTPNAQCCAPALAVAAQIAVTMATSVSFVNDCAYDIHLYDNNAAETISVGSSTSRNLADGFSGMFRNGMDSEATLAQFAINGGKSWYSISAVPPGAGNCISYEDCAKTSGKTGYNVAMSITPDIGGASVNPECAAVTCASTDCDGAYLYPTDDSKLRNCPDNIAIEVAFCPGGSSNSTTTPTTPTTPMEGTVAPPVISCATAAPTVTPAATIPSSGVNTRSSYEYRSADAGSATGYYGKITDMLSCSTEEVCVTDPVGPMSEEVTIVFRGPMDIYNIAVFAGSSGRDWTKVSAYDSAAGTQDNMIFMNNRNIDYSGANSSPQGYSTSDGAGTATESTIFGGTLADASNPSAIGGGPCVSTGCEVNILTATNCAEGGGCIGYYDDLGFHGWGGGMKMLVTKVMMPTGSTVDMPAIWMLNAQVVRANQYGCNCRGMGAKGGCGELDVAEVIGNAHDKISTHYYFYDGSVSPGHDNYAERPTDSAVTYVTIFDNSGDGVIKIIEIGGDDFDFTVDSISADTVSTWLSAPVKNLQS</sequence>
<keyword evidence="5" id="KW-0378">Hydrolase</keyword>
<evidence type="ECO:0000256" key="1">
    <source>
        <dbReference type="ARBA" id="ARBA00000382"/>
    </source>
</evidence>